<dbReference type="Gene3D" id="3.60.21.10">
    <property type="match status" value="1"/>
</dbReference>
<dbReference type="AlphaFoldDB" id="A0A0P0DED7"/>
<dbReference type="RefSeq" id="WP_054730623.1">
    <property type="nucleotide sequence ID" value="NZ_CP012898.1"/>
</dbReference>
<evidence type="ECO:0000259" key="2">
    <source>
        <dbReference type="Pfam" id="PF16370"/>
    </source>
</evidence>
<evidence type="ECO:0000259" key="1">
    <source>
        <dbReference type="Pfam" id="PF00149"/>
    </source>
</evidence>
<protein>
    <recommendedName>
        <fullName evidence="6">Metallophosphoesterase</fullName>
    </recommendedName>
</protein>
<dbReference type="InterPro" id="IPR029052">
    <property type="entry name" value="Metallo-depent_PP-like"/>
</dbReference>
<feature type="domain" description="Calcineurin-like phosphoesterase" evidence="1">
    <location>
        <begin position="119"/>
        <end position="305"/>
    </location>
</feature>
<dbReference type="InterPro" id="IPR013783">
    <property type="entry name" value="Ig-like_fold"/>
</dbReference>
<dbReference type="Proteomes" id="UP000057981">
    <property type="component" value="Chromosome"/>
</dbReference>
<reference evidence="4 5" key="1">
    <citation type="submission" date="2015-10" db="EMBL/GenBank/DDBJ databases">
        <authorList>
            <person name="Gilbert D.G."/>
        </authorList>
    </citation>
    <scope>NUCLEOTIDE SEQUENCE [LARGE SCALE GENOMIC DNA]</scope>
    <source>
        <strain evidence="5">HZ-22</strain>
    </source>
</reference>
<evidence type="ECO:0000259" key="3">
    <source>
        <dbReference type="Pfam" id="PF16371"/>
    </source>
</evidence>
<name>A0A0P0DED7_9FLAO</name>
<dbReference type="Pfam" id="PF16371">
    <property type="entry name" value="MetallophosN"/>
    <property type="match status" value="1"/>
</dbReference>
<dbReference type="KEGG" id="ahz:APS56_15785"/>
<dbReference type="Pfam" id="PF00149">
    <property type="entry name" value="Metallophos"/>
    <property type="match status" value="1"/>
</dbReference>
<gene>
    <name evidence="4" type="ORF">APS56_15785</name>
</gene>
<dbReference type="OrthoDB" id="1776264at2"/>
<organism evidence="4 5">
    <name type="scientific">Pseudalgibacter alginicilyticus</name>
    <dbReference type="NCBI Taxonomy" id="1736674"/>
    <lineage>
        <taxon>Bacteria</taxon>
        <taxon>Pseudomonadati</taxon>
        <taxon>Bacteroidota</taxon>
        <taxon>Flavobacteriia</taxon>
        <taxon>Flavobacteriales</taxon>
        <taxon>Flavobacteriaceae</taxon>
        <taxon>Pseudalgibacter</taxon>
    </lineage>
</organism>
<dbReference type="SUPFAM" id="SSF56300">
    <property type="entry name" value="Metallo-dependent phosphatases"/>
    <property type="match status" value="1"/>
</dbReference>
<keyword evidence="5" id="KW-1185">Reference proteome</keyword>
<feature type="domain" description="Calcineurin-like phosphoesterase C-terminal" evidence="2">
    <location>
        <begin position="327"/>
        <end position="500"/>
    </location>
</feature>
<proteinExistence type="predicted"/>
<dbReference type="GO" id="GO:0016787">
    <property type="term" value="F:hydrolase activity"/>
    <property type="evidence" value="ECO:0007669"/>
    <property type="project" value="InterPro"/>
</dbReference>
<dbReference type="InterPro" id="IPR032288">
    <property type="entry name" value="Metallophos_C"/>
</dbReference>
<evidence type="ECO:0000313" key="4">
    <source>
        <dbReference type="EMBL" id="ALJ06506.1"/>
    </source>
</evidence>
<evidence type="ECO:0008006" key="6">
    <source>
        <dbReference type="Google" id="ProtNLM"/>
    </source>
</evidence>
<dbReference type="STRING" id="1736674.APS56_15785"/>
<dbReference type="Pfam" id="PF16370">
    <property type="entry name" value="MetallophosC"/>
    <property type="match status" value="1"/>
</dbReference>
<feature type="domain" description="Calcineurin-like phosphoesterase N-terminal" evidence="3">
    <location>
        <begin position="40"/>
        <end position="108"/>
    </location>
</feature>
<sequence length="535" mass="61685">MEKILSGIIIITCIFNAIALETVKGHVFIDVNKNGVYDLDDTGLQGVLVSNGVDVVETNENGRFKLKRVGHMPVFLIKPSGYQVTKSKDGQPLFYEEMTSKNNDELQFGLFKKEEDDKLKIALLGDTQPHNVDEVYYVLRSGIDELKREVYDFSITLGDVVSDNPVILPLIKQVIAASGRASYFTFGNHDLNWEKLYTDGLENWDKDWINAVGPTYYAMAWGKTNILNINNINVKLKANNEYGYDYYMKNNQMLFIKNYLSHLDKNELLIITSHCKPDQIVNDQEFYNLFKGFSKVLFTFGHHHRTENYKITKEQGWPNEIPAHFICAGAICGGHWRGEEDIFGIPSALMTDGSPKGYVFLDIAEGSYKLTYKASGMPDEKQMHIYTPDYLFYDTNFKPLDPTPNNSFYVNIYLGSEETKVEYRIDGGKWFPMQKVNEPDPYLKKIMMRQKLGVYPTEGSRKLKREYDNMTKSSHLWKVSCPSNLTYGVHELEVRFTDAYIKNSSEKHSFIYITPEMKEVNKKMNSHYKKWVSNE</sequence>
<evidence type="ECO:0000313" key="5">
    <source>
        <dbReference type="Proteomes" id="UP000057981"/>
    </source>
</evidence>
<dbReference type="Gene3D" id="2.60.40.10">
    <property type="entry name" value="Immunoglobulins"/>
    <property type="match status" value="1"/>
</dbReference>
<dbReference type="EMBL" id="CP012898">
    <property type="protein sequence ID" value="ALJ06506.1"/>
    <property type="molecule type" value="Genomic_DNA"/>
</dbReference>
<dbReference type="InterPro" id="IPR004843">
    <property type="entry name" value="Calcineurin-like_PHP"/>
</dbReference>
<accession>A0A0P0DED7</accession>
<dbReference type="InterPro" id="IPR032285">
    <property type="entry name" value="Metallophos_N"/>
</dbReference>